<feature type="domain" description="HTH araC/xylS-type" evidence="5">
    <location>
        <begin position="259"/>
        <end position="363"/>
    </location>
</feature>
<evidence type="ECO:0000313" key="7">
    <source>
        <dbReference type="Proteomes" id="UP001241110"/>
    </source>
</evidence>
<keyword evidence="4" id="KW-1133">Transmembrane helix</keyword>
<dbReference type="Proteomes" id="UP001241110">
    <property type="component" value="Unassembled WGS sequence"/>
</dbReference>
<dbReference type="SMART" id="SM00342">
    <property type="entry name" value="HTH_ARAC"/>
    <property type="match status" value="1"/>
</dbReference>
<feature type="transmembrane region" description="Helical" evidence="4">
    <location>
        <begin position="6"/>
        <end position="27"/>
    </location>
</feature>
<dbReference type="InterPro" id="IPR018060">
    <property type="entry name" value="HTH_AraC"/>
</dbReference>
<dbReference type="InterPro" id="IPR018062">
    <property type="entry name" value="HTH_AraC-typ_CS"/>
</dbReference>
<evidence type="ECO:0000256" key="3">
    <source>
        <dbReference type="ARBA" id="ARBA00023163"/>
    </source>
</evidence>
<feature type="transmembrane region" description="Helical" evidence="4">
    <location>
        <begin position="208"/>
        <end position="227"/>
    </location>
</feature>
<dbReference type="PROSITE" id="PS01124">
    <property type="entry name" value="HTH_ARAC_FAMILY_2"/>
    <property type="match status" value="1"/>
</dbReference>
<dbReference type="AlphaFoldDB" id="A0AAE3U7E8"/>
<evidence type="ECO:0000256" key="2">
    <source>
        <dbReference type="ARBA" id="ARBA00023125"/>
    </source>
</evidence>
<dbReference type="Gene3D" id="1.10.10.60">
    <property type="entry name" value="Homeodomain-like"/>
    <property type="match status" value="1"/>
</dbReference>
<feature type="transmembrane region" description="Helical" evidence="4">
    <location>
        <begin position="65"/>
        <end position="87"/>
    </location>
</feature>
<accession>A0AAE3U7E8</accession>
<feature type="transmembrane region" description="Helical" evidence="4">
    <location>
        <begin position="99"/>
        <end position="119"/>
    </location>
</feature>
<organism evidence="6 7">
    <name type="scientific">Xanthocytophaga flava</name>
    <dbReference type="NCBI Taxonomy" id="3048013"/>
    <lineage>
        <taxon>Bacteria</taxon>
        <taxon>Pseudomonadati</taxon>
        <taxon>Bacteroidota</taxon>
        <taxon>Cytophagia</taxon>
        <taxon>Cytophagales</taxon>
        <taxon>Rhodocytophagaceae</taxon>
        <taxon>Xanthocytophaga</taxon>
    </lineage>
</organism>
<evidence type="ECO:0000259" key="5">
    <source>
        <dbReference type="PROSITE" id="PS01124"/>
    </source>
</evidence>
<dbReference type="GO" id="GO:0003700">
    <property type="term" value="F:DNA-binding transcription factor activity"/>
    <property type="evidence" value="ECO:0007669"/>
    <property type="project" value="InterPro"/>
</dbReference>
<dbReference type="EMBL" id="JASJOS010000002">
    <property type="protein sequence ID" value="MDJ1479599.1"/>
    <property type="molecule type" value="Genomic_DNA"/>
</dbReference>
<dbReference type="InterPro" id="IPR009057">
    <property type="entry name" value="Homeodomain-like_sf"/>
</dbReference>
<keyword evidence="2" id="KW-0238">DNA-binding</keyword>
<dbReference type="Pfam" id="PF12833">
    <property type="entry name" value="HTH_18"/>
    <property type="match status" value="1"/>
</dbReference>
<reference evidence="6" key="1">
    <citation type="submission" date="2023-05" db="EMBL/GenBank/DDBJ databases">
        <authorList>
            <person name="Zhang X."/>
        </authorList>
    </citation>
    <scope>NUCLEOTIDE SEQUENCE</scope>
    <source>
        <strain evidence="6">YF14B1</strain>
    </source>
</reference>
<gene>
    <name evidence="6" type="ORF">QNI16_03825</name>
</gene>
<dbReference type="PANTHER" id="PTHR43280">
    <property type="entry name" value="ARAC-FAMILY TRANSCRIPTIONAL REGULATOR"/>
    <property type="match status" value="1"/>
</dbReference>
<dbReference type="GO" id="GO:0043565">
    <property type="term" value="F:sequence-specific DNA binding"/>
    <property type="evidence" value="ECO:0007669"/>
    <property type="project" value="InterPro"/>
</dbReference>
<keyword evidence="1" id="KW-0805">Transcription regulation</keyword>
<sequence length="368" mass="42381">MENWKAMLLLVASCQGILLSLALLTSFRKRIGPSLFLGLILLIISLELLNDWAIQIHYHQSPAAIPFWLLESYLIIPPSLYFFILSTTRSDFQFTRKHLLLYVPAVAEIIMETAATIRFRLTRQVTDLFSIPAWFFFTEILPVIGIIAVLIFFGKQLRLLSKNQKASSQTRQSLIKLYSFFATFLLLSIFWIADAVFLLPVFPFEEGIMIVFLFTLAYTGYSSFTFFDTPQTSDVPLTESETQSESPLFPNYNDRTELDRMENLLKETKLYTQPKLSLEDLANALHLPSRYVSYLINTYRATNFHSFINTHRVEEVLRKINDPAEQHKTLLALALESGFNSKSSFNQVFKLHTGQTPSTYLPKIREKV</sequence>
<feature type="transmembrane region" description="Helical" evidence="4">
    <location>
        <begin position="174"/>
        <end position="202"/>
    </location>
</feature>
<feature type="transmembrane region" description="Helical" evidence="4">
    <location>
        <begin position="34"/>
        <end position="53"/>
    </location>
</feature>
<keyword evidence="4" id="KW-0812">Transmembrane</keyword>
<protein>
    <submittedName>
        <fullName evidence="6">Helix-turn-helix domain-containing protein</fullName>
    </submittedName>
</protein>
<dbReference type="RefSeq" id="WP_313975938.1">
    <property type="nucleotide sequence ID" value="NZ_JASJOS010000002.1"/>
</dbReference>
<feature type="transmembrane region" description="Helical" evidence="4">
    <location>
        <begin position="131"/>
        <end position="153"/>
    </location>
</feature>
<dbReference type="PROSITE" id="PS00041">
    <property type="entry name" value="HTH_ARAC_FAMILY_1"/>
    <property type="match status" value="1"/>
</dbReference>
<keyword evidence="4" id="KW-0472">Membrane</keyword>
<evidence type="ECO:0000256" key="4">
    <source>
        <dbReference type="SAM" id="Phobius"/>
    </source>
</evidence>
<dbReference type="SUPFAM" id="SSF46689">
    <property type="entry name" value="Homeodomain-like"/>
    <property type="match status" value="1"/>
</dbReference>
<evidence type="ECO:0000256" key="1">
    <source>
        <dbReference type="ARBA" id="ARBA00023015"/>
    </source>
</evidence>
<comment type="caution">
    <text evidence="6">The sequence shown here is derived from an EMBL/GenBank/DDBJ whole genome shotgun (WGS) entry which is preliminary data.</text>
</comment>
<name>A0AAE3U7E8_9BACT</name>
<proteinExistence type="predicted"/>
<dbReference type="PANTHER" id="PTHR43280:SF29">
    <property type="entry name" value="ARAC-FAMILY TRANSCRIPTIONAL REGULATOR"/>
    <property type="match status" value="1"/>
</dbReference>
<evidence type="ECO:0000313" key="6">
    <source>
        <dbReference type="EMBL" id="MDJ1479599.1"/>
    </source>
</evidence>
<keyword evidence="3" id="KW-0804">Transcription</keyword>